<dbReference type="STRING" id="1849047.A0A3D8RLX4"/>
<dbReference type="OrthoDB" id="7464126at2759"/>
<protein>
    <recommendedName>
        <fullName evidence="2">Nephrocystin 3-like N-terminal domain-containing protein</fullName>
    </recommendedName>
</protein>
<comment type="caution">
    <text evidence="3">The sequence shown here is derived from an EMBL/GenBank/DDBJ whole genome shotgun (WGS) entry which is preliminary data.</text>
</comment>
<dbReference type="EMBL" id="PDLM01000006">
    <property type="protein sequence ID" value="RDW75102.1"/>
    <property type="molecule type" value="Genomic_DNA"/>
</dbReference>
<organism evidence="3 4">
    <name type="scientific">Coleophoma cylindrospora</name>
    <dbReference type="NCBI Taxonomy" id="1849047"/>
    <lineage>
        <taxon>Eukaryota</taxon>
        <taxon>Fungi</taxon>
        <taxon>Dikarya</taxon>
        <taxon>Ascomycota</taxon>
        <taxon>Pezizomycotina</taxon>
        <taxon>Leotiomycetes</taxon>
        <taxon>Helotiales</taxon>
        <taxon>Dermateaceae</taxon>
        <taxon>Coleophoma</taxon>
    </lineage>
</organism>
<keyword evidence="4" id="KW-1185">Reference proteome</keyword>
<name>A0A3D8RLX4_9HELO</name>
<proteinExistence type="predicted"/>
<dbReference type="AlphaFoldDB" id="A0A3D8RLX4"/>
<reference evidence="3 4" key="1">
    <citation type="journal article" date="2018" name="IMA Fungus">
        <title>IMA Genome-F 9: Draft genome sequence of Annulohypoxylon stygium, Aspergillus mulundensis, Berkeleyomyces basicola (syn. Thielaviopsis basicola), Ceratocystis smalleyi, two Cercospora beticola strains, Coleophoma cylindrospora, Fusarium fracticaudum, Phialophora cf. hyalina, and Morchella septimelata.</title>
        <authorList>
            <person name="Wingfield B.D."/>
            <person name="Bills G.F."/>
            <person name="Dong Y."/>
            <person name="Huang W."/>
            <person name="Nel W.J."/>
            <person name="Swalarsk-Parry B.S."/>
            <person name="Vaghefi N."/>
            <person name="Wilken P.M."/>
            <person name="An Z."/>
            <person name="de Beer Z.W."/>
            <person name="De Vos L."/>
            <person name="Chen L."/>
            <person name="Duong T.A."/>
            <person name="Gao Y."/>
            <person name="Hammerbacher A."/>
            <person name="Kikkert J.R."/>
            <person name="Li Y."/>
            <person name="Li H."/>
            <person name="Li K."/>
            <person name="Li Q."/>
            <person name="Liu X."/>
            <person name="Ma X."/>
            <person name="Naidoo K."/>
            <person name="Pethybridge S.J."/>
            <person name="Sun J."/>
            <person name="Steenkamp E.T."/>
            <person name="van der Nest M.A."/>
            <person name="van Wyk S."/>
            <person name="Wingfield M.J."/>
            <person name="Xiong C."/>
            <person name="Yue Q."/>
            <person name="Zhang X."/>
        </authorList>
    </citation>
    <scope>NUCLEOTIDE SEQUENCE [LARGE SCALE GENOMIC DNA]</scope>
    <source>
        <strain evidence="3 4">BP6252</strain>
    </source>
</reference>
<evidence type="ECO:0000313" key="3">
    <source>
        <dbReference type="EMBL" id="RDW75102.1"/>
    </source>
</evidence>
<dbReference type="Proteomes" id="UP000256645">
    <property type="component" value="Unassembled WGS sequence"/>
</dbReference>
<accession>A0A3D8RLX4</accession>
<evidence type="ECO:0000259" key="2">
    <source>
        <dbReference type="Pfam" id="PF24883"/>
    </source>
</evidence>
<dbReference type="Pfam" id="PF24883">
    <property type="entry name" value="NPHP3_N"/>
    <property type="match status" value="1"/>
</dbReference>
<sequence length="383" mass="43690">MSSALENAARLKPKLRLAQAISEFEADLSSDQKATLHTYRSQIQNGPLAPSDVMRLTAEIDRHASSGNVTVRFDWGRYDRRLPEPYCLRFLVGSANVVTKSIVTMSSYLDKLSSLLMDVGRSAPRYQEIVLVFPRSKLLRTYLAEYFITVVHLCHTVFKLAHKSTARWFMSTVNDSSLKGYQSDFDRWANLIKDEVNTLVAKRVETEAQANTHFRALMGKASSFILLEQKLKTRLRILESCSTYDYETSWKQIRKVGNATLSDQLADYQNWRSLAKSSTLFYTGKLGSGKSVLLANIVDDLNLYIQRKDIVTYFFCRYDISESLKARTIIGSLVRQLLRPISELGEAAKVFDDTILALDFEYMFKLLERVIPNPTKHISSLMD</sequence>
<evidence type="ECO:0000313" key="4">
    <source>
        <dbReference type="Proteomes" id="UP000256645"/>
    </source>
</evidence>
<feature type="domain" description="Nephrocystin 3-like N-terminal" evidence="2">
    <location>
        <begin position="266"/>
        <end position="347"/>
    </location>
</feature>
<dbReference type="PANTHER" id="PTHR10039">
    <property type="entry name" value="AMELOGENIN"/>
    <property type="match status" value="1"/>
</dbReference>
<evidence type="ECO:0000256" key="1">
    <source>
        <dbReference type="ARBA" id="ARBA00022737"/>
    </source>
</evidence>
<dbReference type="PANTHER" id="PTHR10039:SF10">
    <property type="entry name" value="NACHT DOMAIN-CONTAINING PROTEIN"/>
    <property type="match status" value="1"/>
</dbReference>
<keyword evidence="1" id="KW-0677">Repeat</keyword>
<gene>
    <name evidence="3" type="ORF">BP6252_06244</name>
</gene>
<dbReference type="InterPro" id="IPR056884">
    <property type="entry name" value="NPHP3-like_N"/>
</dbReference>